<keyword evidence="5" id="KW-0406">Ion transport</keyword>
<feature type="transmembrane region" description="Helical" evidence="8">
    <location>
        <begin position="92"/>
        <end position="109"/>
    </location>
</feature>
<evidence type="ECO:0000256" key="1">
    <source>
        <dbReference type="ARBA" id="ARBA00004141"/>
    </source>
</evidence>
<dbReference type="PANTHER" id="PTHR32468">
    <property type="entry name" value="CATION/H + ANTIPORTER"/>
    <property type="match status" value="1"/>
</dbReference>
<keyword evidence="6 8" id="KW-0472">Membrane</keyword>
<evidence type="ECO:0000256" key="3">
    <source>
        <dbReference type="ARBA" id="ARBA00022692"/>
    </source>
</evidence>
<evidence type="ECO:0000256" key="7">
    <source>
        <dbReference type="SAM" id="MobiDB-lite"/>
    </source>
</evidence>
<organism evidence="10 11">
    <name type="scientific">Ceraceosorus bombacis</name>
    <dbReference type="NCBI Taxonomy" id="401625"/>
    <lineage>
        <taxon>Eukaryota</taxon>
        <taxon>Fungi</taxon>
        <taxon>Dikarya</taxon>
        <taxon>Basidiomycota</taxon>
        <taxon>Ustilaginomycotina</taxon>
        <taxon>Exobasidiomycetes</taxon>
        <taxon>Ceraceosorales</taxon>
        <taxon>Ceraceosoraceae</taxon>
        <taxon>Ceraceosorus</taxon>
    </lineage>
</organism>
<dbReference type="GO" id="GO:1902600">
    <property type="term" value="P:proton transmembrane transport"/>
    <property type="evidence" value="ECO:0007669"/>
    <property type="project" value="InterPro"/>
</dbReference>
<feature type="domain" description="Cation/H+ exchanger transmembrane" evidence="9">
    <location>
        <begin position="71"/>
        <end position="228"/>
    </location>
</feature>
<feature type="compositionally biased region" description="Basic and acidic residues" evidence="7">
    <location>
        <begin position="440"/>
        <end position="473"/>
    </location>
</feature>
<protein>
    <submittedName>
        <fullName evidence="10">Predicted K /H-antiporter</fullName>
    </submittedName>
</protein>
<feature type="transmembrane region" description="Helical" evidence="8">
    <location>
        <begin position="342"/>
        <end position="364"/>
    </location>
</feature>
<dbReference type="AlphaFoldDB" id="A0A0P1BU33"/>
<feature type="transmembrane region" description="Helical" evidence="8">
    <location>
        <begin position="376"/>
        <end position="400"/>
    </location>
</feature>
<feature type="region of interest" description="Disordered" evidence="7">
    <location>
        <begin position="437"/>
        <end position="474"/>
    </location>
</feature>
<dbReference type="OrthoDB" id="2687058at2759"/>
<dbReference type="STRING" id="401625.A0A0P1BU33"/>
<keyword evidence="11" id="KW-1185">Reference proteome</keyword>
<evidence type="ECO:0000259" key="9">
    <source>
        <dbReference type="Pfam" id="PF00999"/>
    </source>
</evidence>
<evidence type="ECO:0000256" key="2">
    <source>
        <dbReference type="ARBA" id="ARBA00022448"/>
    </source>
</evidence>
<feature type="region of interest" description="Disordered" evidence="7">
    <location>
        <begin position="783"/>
        <end position="806"/>
    </location>
</feature>
<feature type="transmembrane region" description="Helical" evidence="8">
    <location>
        <begin position="153"/>
        <end position="176"/>
    </location>
</feature>
<evidence type="ECO:0000313" key="11">
    <source>
        <dbReference type="Proteomes" id="UP000054845"/>
    </source>
</evidence>
<dbReference type="GO" id="GO:0015297">
    <property type="term" value="F:antiporter activity"/>
    <property type="evidence" value="ECO:0007669"/>
    <property type="project" value="InterPro"/>
</dbReference>
<dbReference type="Proteomes" id="UP000054845">
    <property type="component" value="Unassembled WGS sequence"/>
</dbReference>
<dbReference type="Gene3D" id="1.20.1530.20">
    <property type="match status" value="1"/>
</dbReference>
<evidence type="ECO:0000313" key="10">
    <source>
        <dbReference type="EMBL" id="CEH19609.1"/>
    </source>
</evidence>
<dbReference type="PANTHER" id="PTHR32468:SF0">
    <property type="entry name" value="K(+)_H(+) ANTIPORTER 1"/>
    <property type="match status" value="1"/>
</dbReference>
<proteinExistence type="predicted"/>
<evidence type="ECO:0000256" key="8">
    <source>
        <dbReference type="SAM" id="Phobius"/>
    </source>
</evidence>
<reference evidence="10 11" key="1">
    <citation type="submission" date="2014-09" db="EMBL/GenBank/DDBJ databases">
        <authorList>
            <person name="Magalhaes I.L.F."/>
            <person name="Oliveira U."/>
            <person name="Santos F.R."/>
            <person name="Vidigal T.H.D.A."/>
            <person name="Brescovit A.D."/>
            <person name="Santos A.J."/>
        </authorList>
    </citation>
    <scope>NUCLEOTIDE SEQUENCE [LARGE SCALE GENOMIC DNA]</scope>
</reference>
<comment type="subcellular location">
    <subcellularLocation>
        <location evidence="1">Membrane</location>
        <topology evidence="1">Multi-pass membrane protein</topology>
    </subcellularLocation>
</comment>
<dbReference type="InterPro" id="IPR050794">
    <property type="entry name" value="CPA2_transporter"/>
</dbReference>
<evidence type="ECO:0000256" key="6">
    <source>
        <dbReference type="ARBA" id="ARBA00023136"/>
    </source>
</evidence>
<feature type="transmembrane region" description="Helical" evidence="8">
    <location>
        <begin position="188"/>
        <end position="210"/>
    </location>
</feature>
<feature type="transmembrane region" description="Helical" evidence="8">
    <location>
        <begin position="121"/>
        <end position="141"/>
    </location>
</feature>
<dbReference type="InterPro" id="IPR038770">
    <property type="entry name" value="Na+/solute_symporter_sf"/>
</dbReference>
<feature type="domain" description="Cation/H+ exchanger transmembrane" evidence="9">
    <location>
        <begin position="260"/>
        <end position="424"/>
    </location>
</feature>
<name>A0A0P1BU33_9BASI</name>
<keyword evidence="2" id="KW-0813">Transport</keyword>
<dbReference type="GO" id="GO:0016020">
    <property type="term" value="C:membrane"/>
    <property type="evidence" value="ECO:0007669"/>
    <property type="project" value="UniProtKB-SubCell"/>
</dbReference>
<feature type="transmembrane region" description="Helical" evidence="8">
    <location>
        <begin position="311"/>
        <end position="330"/>
    </location>
</feature>
<sequence length="973" mass="102596">MLDDYLTAFPVLPGSTFNTSNLIFPVLHYGIFHSTSSPDSTLVGPKLQSLQLASTNATFALFLAQTMLIIALCTLLGYAFQFVGQPKVVGELLAGVCLGPTVLGNIPRFTDTIMSSASSGMLTLTSNIGLIIFMLLVGLETDVDLIVRYARQVALIALPGMAIPFGIAAGVSKLIYDVEGGTSATFTTFMLFLATTMAVTSLSVLSRVVAELKLLSTTLGSVVIAAALAVFLWFVVRPFTFFWIRHSHFSLDGPTSGPENKVPNGLLTFVIVGSLISSFVTQIAGLHPILGALIFGIAIPHQALAVRVTESVEAIANGVLLPLYFATSAGQVNFKLLNDGKTWGLTLLMVVATFASKFLTTSAFTRVAGFSWRESMFVASLAQSKGIIELVILTVGLQIGVISPRVYAMIFFACLATTVTVRPLSLYIYGDPRSRAGGTDAKETLGDASDLGKPRASEKVQKTDDTKKRKSSSDDAEQDFVISAALTSTSPSLDGLLGLASTLGQCVESASQAHSRSGKVALDLIRLLPLEYTTASILRTLTAGTAVQNGGRTDAFLASVRCCTALQGVPSSDTLLRMRTLASAKLKLANTFNGGRGDVYTVPEEDMLSTLVEANGHAQQSLATSRGSNIGPGPSGGELGHGLVLLPEVKQSSGILIGPHVMECLPRAGRTPLSRAWISAEAQGALAVLEHDQTRKRVVVAFWGGRDDRAAVELARKMAASTVLDVVVVAGLSSVTSKQADWDFSEEEAERTQHQTVNLKTVAQPDAARKDIRFLFEQGVGEMEAQGDTAEPSKAAAPEITPEEEKEPFARAKAVGGSAHSGAARGDEIAPAFVRTQRMANGSTLTFILLEVDQQKQSAGSASGSGSASGTSIAAVLTYVQTCVVGRGGGGCGGGSSDLLIIGRGKVSQRPSSFRKDVDELVRQSFLRRAEEAAQQRRHETLARLGKVAGSAAQAALAFGIECNVLVLQAKKT</sequence>
<feature type="transmembrane region" description="Helical" evidence="8">
    <location>
        <begin position="59"/>
        <end position="80"/>
    </location>
</feature>
<keyword evidence="3 8" id="KW-0812">Transmembrane</keyword>
<dbReference type="EMBL" id="CCYA01000389">
    <property type="protein sequence ID" value="CEH19609.1"/>
    <property type="molecule type" value="Genomic_DNA"/>
</dbReference>
<dbReference type="Pfam" id="PF00999">
    <property type="entry name" value="Na_H_Exchanger"/>
    <property type="match status" value="2"/>
</dbReference>
<accession>A0A0P1BU33</accession>
<evidence type="ECO:0000256" key="4">
    <source>
        <dbReference type="ARBA" id="ARBA00022989"/>
    </source>
</evidence>
<evidence type="ECO:0000256" key="5">
    <source>
        <dbReference type="ARBA" id="ARBA00023065"/>
    </source>
</evidence>
<keyword evidence="4 8" id="KW-1133">Transmembrane helix</keyword>
<dbReference type="InterPro" id="IPR006153">
    <property type="entry name" value="Cation/H_exchanger_TM"/>
</dbReference>
<feature type="transmembrane region" description="Helical" evidence="8">
    <location>
        <begin position="266"/>
        <end position="299"/>
    </location>
</feature>
<feature type="transmembrane region" description="Helical" evidence="8">
    <location>
        <begin position="222"/>
        <end position="246"/>
    </location>
</feature>